<organism evidence="1 2">
    <name type="scientific">Panicum miliaceum</name>
    <name type="common">Proso millet</name>
    <name type="synonym">Broomcorn millet</name>
    <dbReference type="NCBI Taxonomy" id="4540"/>
    <lineage>
        <taxon>Eukaryota</taxon>
        <taxon>Viridiplantae</taxon>
        <taxon>Streptophyta</taxon>
        <taxon>Embryophyta</taxon>
        <taxon>Tracheophyta</taxon>
        <taxon>Spermatophyta</taxon>
        <taxon>Magnoliopsida</taxon>
        <taxon>Liliopsida</taxon>
        <taxon>Poales</taxon>
        <taxon>Poaceae</taxon>
        <taxon>PACMAD clade</taxon>
        <taxon>Panicoideae</taxon>
        <taxon>Panicodae</taxon>
        <taxon>Paniceae</taxon>
        <taxon>Panicinae</taxon>
        <taxon>Panicum</taxon>
        <taxon>Panicum sect. Panicum</taxon>
    </lineage>
</organism>
<name>A0A3L6S0F9_PANMI</name>
<proteinExistence type="predicted"/>
<evidence type="ECO:0000313" key="2">
    <source>
        <dbReference type="Proteomes" id="UP000275267"/>
    </source>
</evidence>
<gene>
    <name evidence="1" type="ORF">C2845_PM09G12580</name>
</gene>
<sequence>MSSLVQDPAMGTCTIVAPSETVAIDDTKSTDYDSDDSYMFYDYGDEATESDNEENNANRVYTSRSVLSSKFHSRHLTTDSSSDSDAITDANSNGNDLVVAGCRMRMLYIMIPAGTSVCFWCGNSGRIHFGGNGQA</sequence>
<accession>A0A3L6S0F9</accession>
<reference evidence="2" key="1">
    <citation type="journal article" date="2019" name="Nat. Commun.">
        <title>The genome of broomcorn millet.</title>
        <authorList>
            <person name="Zou C."/>
            <person name="Miki D."/>
            <person name="Li D."/>
            <person name="Tang Q."/>
            <person name="Xiao L."/>
            <person name="Rajput S."/>
            <person name="Deng P."/>
            <person name="Jia W."/>
            <person name="Huang R."/>
            <person name="Zhang M."/>
            <person name="Sun Y."/>
            <person name="Hu J."/>
            <person name="Fu X."/>
            <person name="Schnable P.S."/>
            <person name="Li F."/>
            <person name="Zhang H."/>
            <person name="Feng B."/>
            <person name="Zhu X."/>
            <person name="Liu R."/>
            <person name="Schnable J.C."/>
            <person name="Zhu J.-K."/>
            <person name="Zhang H."/>
        </authorList>
    </citation>
    <scope>NUCLEOTIDE SEQUENCE [LARGE SCALE GENOMIC DNA]</scope>
</reference>
<dbReference type="EMBL" id="PQIB02000006">
    <property type="protein sequence ID" value="RLN11898.1"/>
    <property type="molecule type" value="Genomic_DNA"/>
</dbReference>
<dbReference type="AlphaFoldDB" id="A0A3L6S0F9"/>
<dbReference type="Proteomes" id="UP000275267">
    <property type="component" value="Unassembled WGS sequence"/>
</dbReference>
<comment type="caution">
    <text evidence="1">The sequence shown here is derived from an EMBL/GenBank/DDBJ whole genome shotgun (WGS) entry which is preliminary data.</text>
</comment>
<protein>
    <submittedName>
        <fullName evidence="1">Uncharacterized protein</fullName>
    </submittedName>
</protein>
<keyword evidence="2" id="KW-1185">Reference proteome</keyword>
<evidence type="ECO:0000313" key="1">
    <source>
        <dbReference type="EMBL" id="RLN11898.1"/>
    </source>
</evidence>